<keyword evidence="4" id="KW-1185">Reference proteome</keyword>
<evidence type="ECO:0000256" key="1">
    <source>
        <dbReference type="SAM" id="MobiDB-lite"/>
    </source>
</evidence>
<feature type="compositionally biased region" description="Basic and acidic residues" evidence="1">
    <location>
        <begin position="121"/>
        <end position="131"/>
    </location>
</feature>
<evidence type="ECO:0000313" key="4">
    <source>
        <dbReference type="Proteomes" id="UP001498476"/>
    </source>
</evidence>
<feature type="region of interest" description="Disordered" evidence="1">
    <location>
        <begin position="100"/>
        <end position="148"/>
    </location>
</feature>
<evidence type="ECO:0000313" key="3">
    <source>
        <dbReference type="EMBL" id="KAK7415263.1"/>
    </source>
</evidence>
<dbReference type="EMBL" id="JAZAVJ010000086">
    <property type="protein sequence ID" value="KAK7415263.1"/>
    <property type="molecule type" value="Genomic_DNA"/>
</dbReference>
<protein>
    <recommendedName>
        <fullName evidence="5">LysM domain-containing protein</fullName>
    </recommendedName>
</protein>
<gene>
    <name evidence="3" type="ORF">QQX98_006012</name>
</gene>
<comment type="caution">
    <text evidence="3">The sequence shown here is derived from an EMBL/GenBank/DDBJ whole genome shotgun (WGS) entry which is preliminary data.</text>
</comment>
<proteinExistence type="predicted"/>
<accession>A0ABR1H2T3</accession>
<reference evidence="3 4" key="1">
    <citation type="journal article" date="2025" name="Microbiol. Resour. Announc.">
        <title>Draft genome sequences for Neonectria magnoliae and Neonectria punicea, canker pathogens of Liriodendron tulipifera and Acer saccharum in West Virginia.</title>
        <authorList>
            <person name="Petronek H.M."/>
            <person name="Kasson M.T."/>
            <person name="Metheny A.M."/>
            <person name="Stauder C.M."/>
            <person name="Lovett B."/>
            <person name="Lynch S.C."/>
            <person name="Garnas J.R."/>
            <person name="Kasson L.R."/>
            <person name="Stajich J.E."/>
        </authorList>
    </citation>
    <scope>NUCLEOTIDE SEQUENCE [LARGE SCALE GENOMIC DNA]</scope>
    <source>
        <strain evidence="3 4">NRRL 64653</strain>
    </source>
</reference>
<sequence>MALVRLFAAVAFLSGQLSPTIAADVPINTPSPMLQPAYPACEQFHLAGVGQDCNALIAFAQIDRAEFFRINPAVNGEQGCTEKIIANAWYCVKAKASHPAPSATANPGPRPTKGRKVPHGGTEKTPKGETKTRKKVQRPKPAKTKTKEPEITKAPVPNYNECVYGDCWYAFGMLSKGDADKASSASSMCKKVFAEGCKDDMDWPGKVNKLCDGCKELKSACPCFLAGHYHTRTMNPLLYSRKGD</sequence>
<feature type="chain" id="PRO_5045869978" description="LysM domain-containing protein" evidence="2">
    <location>
        <begin position="23"/>
        <end position="244"/>
    </location>
</feature>
<evidence type="ECO:0008006" key="5">
    <source>
        <dbReference type="Google" id="ProtNLM"/>
    </source>
</evidence>
<organism evidence="3 4">
    <name type="scientific">Neonectria punicea</name>
    <dbReference type="NCBI Taxonomy" id="979145"/>
    <lineage>
        <taxon>Eukaryota</taxon>
        <taxon>Fungi</taxon>
        <taxon>Dikarya</taxon>
        <taxon>Ascomycota</taxon>
        <taxon>Pezizomycotina</taxon>
        <taxon>Sordariomycetes</taxon>
        <taxon>Hypocreomycetidae</taxon>
        <taxon>Hypocreales</taxon>
        <taxon>Nectriaceae</taxon>
        <taxon>Neonectria</taxon>
    </lineage>
</organism>
<feature type="signal peptide" evidence="2">
    <location>
        <begin position="1"/>
        <end position="22"/>
    </location>
</feature>
<dbReference type="Proteomes" id="UP001498476">
    <property type="component" value="Unassembled WGS sequence"/>
</dbReference>
<feature type="compositionally biased region" description="Basic residues" evidence="1">
    <location>
        <begin position="132"/>
        <end position="144"/>
    </location>
</feature>
<evidence type="ECO:0000256" key="2">
    <source>
        <dbReference type="SAM" id="SignalP"/>
    </source>
</evidence>
<keyword evidence="2" id="KW-0732">Signal</keyword>
<name>A0ABR1H2T3_9HYPO</name>